<dbReference type="SMART" id="SM00241">
    <property type="entry name" value="ZP"/>
    <property type="match status" value="1"/>
</dbReference>
<dbReference type="PROSITE" id="PS51034">
    <property type="entry name" value="ZP_2"/>
    <property type="match status" value="1"/>
</dbReference>
<keyword evidence="6 8" id="KW-1133">Transmembrane helix</keyword>
<dbReference type="Gene3D" id="2.60.40.4100">
    <property type="entry name" value="Zona pellucida, ZP-C domain"/>
    <property type="match status" value="1"/>
</dbReference>
<dbReference type="InterPro" id="IPR001507">
    <property type="entry name" value="ZP_dom"/>
</dbReference>
<evidence type="ECO:0000256" key="5">
    <source>
        <dbReference type="ARBA" id="ARBA00022729"/>
    </source>
</evidence>
<evidence type="ECO:0000313" key="11">
    <source>
        <dbReference type="Proteomes" id="UP000887566"/>
    </source>
</evidence>
<keyword evidence="11" id="KW-1185">Reference proteome</keyword>
<feature type="transmembrane region" description="Helical" evidence="8">
    <location>
        <begin position="349"/>
        <end position="370"/>
    </location>
</feature>
<evidence type="ECO:0000256" key="4">
    <source>
        <dbReference type="ARBA" id="ARBA00022692"/>
    </source>
</evidence>
<protein>
    <submittedName>
        <fullName evidence="12">ZP domain-containing protein</fullName>
    </submittedName>
</protein>
<keyword evidence="4 8" id="KW-0812">Transmembrane</keyword>
<dbReference type="Pfam" id="PF25057">
    <property type="entry name" value="CUT_N"/>
    <property type="match status" value="1"/>
</dbReference>
<feature type="domain" description="ZP" evidence="10">
    <location>
        <begin position="34"/>
        <end position="280"/>
    </location>
</feature>
<evidence type="ECO:0000256" key="1">
    <source>
        <dbReference type="ARBA" id="ARBA00004251"/>
    </source>
</evidence>
<dbReference type="Pfam" id="PF25301">
    <property type="entry name" value="CUT_C"/>
    <property type="match status" value="1"/>
</dbReference>
<dbReference type="WBParaSite" id="PSAMB.scaffold2348size23687.g17417.t1">
    <property type="protein sequence ID" value="PSAMB.scaffold2348size23687.g17417.t1"/>
    <property type="gene ID" value="PSAMB.scaffold2348size23687.g17417"/>
</dbReference>
<evidence type="ECO:0000256" key="2">
    <source>
        <dbReference type="ARBA" id="ARBA00022460"/>
    </source>
</evidence>
<dbReference type="PANTHER" id="PTHR22907">
    <property type="entry name" value="GH04558P"/>
    <property type="match status" value="1"/>
</dbReference>
<keyword evidence="2" id="KW-0193">Cuticle</keyword>
<keyword evidence="5 9" id="KW-0732">Signal</keyword>
<sequence>MNWTRFILGISLLAVSLVDAIPIDNGVEGDPEVQCGGTSIAVAFNTQNAFEGHVYVLNHYNEEKCRHEGDSSQNQGFIDLPFDSCGLKRERSLEPRGVFVTTTVVIKFHPTFVTKIDRAVSIRCFYMEADKTVSQELEVSMLTTVLQTLTVPMPVCRYEILENDENGKPIRFAIIGQQVFHKWTCDTDTDNTFCMVVYGCVVSDGANDTIQLIDDQGCALDKHVLGNLEYATDLMAGKEAHVFKYADRTNLYFNCQIRITIKDPGTECERPQCPELRKKRSNSNRPKRQVALDDLIQDVSVQHPIMVGDLDMAEKDFARPAQQRDTPPPVAFRSHRSDKLSADFCVSPAGFMVMVFFSTLIFIVAVFLAVRIFMY</sequence>
<evidence type="ECO:0000256" key="8">
    <source>
        <dbReference type="SAM" id="Phobius"/>
    </source>
</evidence>
<dbReference type="AlphaFoldDB" id="A0A914VR32"/>
<feature type="signal peptide" evidence="9">
    <location>
        <begin position="1"/>
        <end position="20"/>
    </location>
</feature>
<evidence type="ECO:0000256" key="3">
    <source>
        <dbReference type="ARBA" id="ARBA00022475"/>
    </source>
</evidence>
<comment type="subcellular location">
    <subcellularLocation>
        <location evidence="1">Cell membrane</location>
        <topology evidence="1">Single-pass type I membrane protein</topology>
    </subcellularLocation>
</comment>
<proteinExistence type="predicted"/>
<accession>A0A914VR32</accession>
<dbReference type="GO" id="GO:0005886">
    <property type="term" value="C:plasma membrane"/>
    <property type="evidence" value="ECO:0007669"/>
    <property type="project" value="UniProtKB-SubCell"/>
</dbReference>
<dbReference type="InterPro" id="IPR042235">
    <property type="entry name" value="ZP-C_dom"/>
</dbReference>
<dbReference type="InterPro" id="IPR056953">
    <property type="entry name" value="CUT_N"/>
</dbReference>
<evidence type="ECO:0000256" key="9">
    <source>
        <dbReference type="SAM" id="SignalP"/>
    </source>
</evidence>
<evidence type="ECO:0000256" key="6">
    <source>
        <dbReference type="ARBA" id="ARBA00022989"/>
    </source>
</evidence>
<dbReference type="InterPro" id="IPR057475">
    <property type="entry name" value="CUT_C"/>
</dbReference>
<evidence type="ECO:0000313" key="12">
    <source>
        <dbReference type="WBParaSite" id="PSAMB.scaffold2348size23687.g17417.t1"/>
    </source>
</evidence>
<evidence type="ECO:0000256" key="7">
    <source>
        <dbReference type="ARBA" id="ARBA00023136"/>
    </source>
</evidence>
<evidence type="ECO:0000259" key="10">
    <source>
        <dbReference type="PROSITE" id="PS51034"/>
    </source>
</evidence>
<feature type="chain" id="PRO_5038009212" evidence="9">
    <location>
        <begin position="21"/>
        <end position="375"/>
    </location>
</feature>
<keyword evidence="3" id="KW-1003">Cell membrane</keyword>
<dbReference type="PANTHER" id="PTHR22907:SF51">
    <property type="entry name" value="CUTICLIN-1"/>
    <property type="match status" value="1"/>
</dbReference>
<dbReference type="GO" id="GO:0042302">
    <property type="term" value="F:structural constituent of cuticle"/>
    <property type="evidence" value="ECO:0007669"/>
    <property type="project" value="UniProtKB-KW"/>
</dbReference>
<name>A0A914VR32_9BILA</name>
<dbReference type="InterPro" id="IPR051962">
    <property type="entry name" value="Cuticlin"/>
</dbReference>
<dbReference type="Proteomes" id="UP000887566">
    <property type="component" value="Unplaced"/>
</dbReference>
<reference evidence="12" key="1">
    <citation type="submission" date="2022-11" db="UniProtKB">
        <authorList>
            <consortium name="WormBaseParasite"/>
        </authorList>
    </citation>
    <scope>IDENTIFICATION</scope>
</reference>
<organism evidence="11 12">
    <name type="scientific">Plectus sambesii</name>
    <dbReference type="NCBI Taxonomy" id="2011161"/>
    <lineage>
        <taxon>Eukaryota</taxon>
        <taxon>Metazoa</taxon>
        <taxon>Ecdysozoa</taxon>
        <taxon>Nematoda</taxon>
        <taxon>Chromadorea</taxon>
        <taxon>Plectida</taxon>
        <taxon>Plectina</taxon>
        <taxon>Plectoidea</taxon>
        <taxon>Plectidae</taxon>
        <taxon>Plectus</taxon>
    </lineage>
</organism>
<keyword evidence="7 8" id="KW-0472">Membrane</keyword>